<evidence type="ECO:0000313" key="3">
    <source>
        <dbReference type="Proteomes" id="UP000663828"/>
    </source>
</evidence>
<name>A0A814A5K8_ADIRI</name>
<dbReference type="CDD" id="cd00130">
    <property type="entry name" value="PAS"/>
    <property type="match status" value="1"/>
</dbReference>
<sequence length="503" mass="57818">MSLQQYWQTQNSFFDLSAGSINKLGYCNYFTDPQQEEYDGAKPLRKRRDDTNDIINQLFDATLVRRPGQRDVVRVGGRKNKNEILGLTNARLIKNIHLNGDKYSRDIELVRGIQTSVNNGDFILVLRTDGRIVAMSDEVENHLGKTMRSLYTQCMNLYDCLDKADREKLHDVLVTSDDVANKEYQLVCTFRLPKGKRPSRTREDVKAISMAGHFYSCHDACYDRLFVARCQALVSRTTNETSSSQTTLTNTSMMKITLNDDMTVSMVSSNVKDVLGYARNEIIGNWFGRYLSSEDLEKFENIRQLHFQNEQQAPKSICELFDIYANHGESRLTFLCQIRPMRERRAKSIKYAIVAQLIDPSMRNEYMKYVHDEAEPNQVTIKVEQVNLVSPPMPKSSEDTLMADSPSLSMGLLMFDNVNNNECSPRQQQQQQQPSPISRSLSNVVAPFIFDDETSELFQYQYGQDSTINAPVHYWPSKVIDDTFIKYQFEQELASIDALINDF</sequence>
<comment type="caution">
    <text evidence="2">The sequence shown here is derived from an EMBL/GenBank/DDBJ whole genome shotgun (WGS) entry which is preliminary data.</text>
</comment>
<accession>A0A814A5K8</accession>
<reference evidence="2" key="1">
    <citation type="submission" date="2021-02" db="EMBL/GenBank/DDBJ databases">
        <authorList>
            <person name="Nowell W R."/>
        </authorList>
    </citation>
    <scope>NUCLEOTIDE SEQUENCE</scope>
</reference>
<evidence type="ECO:0000313" key="2">
    <source>
        <dbReference type="EMBL" id="CAF0909351.1"/>
    </source>
</evidence>
<dbReference type="Gene3D" id="3.30.450.20">
    <property type="entry name" value="PAS domain"/>
    <property type="match status" value="2"/>
</dbReference>
<keyword evidence="3" id="KW-1185">Reference proteome</keyword>
<dbReference type="AlphaFoldDB" id="A0A814A5K8"/>
<dbReference type="SUPFAM" id="SSF55785">
    <property type="entry name" value="PYP-like sensor domain (PAS domain)"/>
    <property type="match status" value="2"/>
</dbReference>
<dbReference type="InterPro" id="IPR000014">
    <property type="entry name" value="PAS"/>
</dbReference>
<organism evidence="2 3">
    <name type="scientific">Adineta ricciae</name>
    <name type="common">Rotifer</name>
    <dbReference type="NCBI Taxonomy" id="249248"/>
    <lineage>
        <taxon>Eukaryota</taxon>
        <taxon>Metazoa</taxon>
        <taxon>Spiralia</taxon>
        <taxon>Gnathifera</taxon>
        <taxon>Rotifera</taxon>
        <taxon>Eurotatoria</taxon>
        <taxon>Bdelloidea</taxon>
        <taxon>Adinetida</taxon>
        <taxon>Adinetidae</taxon>
        <taxon>Adineta</taxon>
    </lineage>
</organism>
<dbReference type="EMBL" id="CAJNOR010000421">
    <property type="protein sequence ID" value="CAF0909351.1"/>
    <property type="molecule type" value="Genomic_DNA"/>
</dbReference>
<dbReference type="SMART" id="SM00091">
    <property type="entry name" value="PAS"/>
    <property type="match status" value="2"/>
</dbReference>
<proteinExistence type="predicted"/>
<gene>
    <name evidence="2" type="ORF">XAT740_LOCUS8449</name>
</gene>
<dbReference type="PROSITE" id="PS50112">
    <property type="entry name" value="PAS"/>
    <property type="match status" value="1"/>
</dbReference>
<dbReference type="InterPro" id="IPR035965">
    <property type="entry name" value="PAS-like_dom_sf"/>
</dbReference>
<dbReference type="Proteomes" id="UP000663828">
    <property type="component" value="Unassembled WGS sequence"/>
</dbReference>
<evidence type="ECO:0000259" key="1">
    <source>
        <dbReference type="PROSITE" id="PS50112"/>
    </source>
</evidence>
<protein>
    <recommendedName>
        <fullName evidence="1">PAS domain-containing protein</fullName>
    </recommendedName>
</protein>
<feature type="domain" description="PAS" evidence="1">
    <location>
        <begin position="256"/>
        <end position="310"/>
    </location>
</feature>